<proteinExistence type="inferred from homology"/>
<dbReference type="InterPro" id="IPR001029">
    <property type="entry name" value="Flagellin_N"/>
</dbReference>
<keyword evidence="2 4" id="KW-0964">Secreted</keyword>
<comment type="similarity">
    <text evidence="1 4">Belongs to the bacterial flagellin family.</text>
</comment>
<dbReference type="EMBL" id="QNTV01000003">
    <property type="protein sequence ID" value="RBA60351.1"/>
    <property type="molecule type" value="Genomic_DNA"/>
</dbReference>
<name>A0A365PWZ7_9GAMM</name>
<dbReference type="SUPFAM" id="SSF64518">
    <property type="entry name" value="Phase 1 flagellin"/>
    <property type="match status" value="1"/>
</dbReference>
<sequence>MALSIHTNYSALTTNTALNKSNNALATNQQRLGTGLRINSAADDAAGLQIATRLNAQSRGMGVAMRNVGDATSMLQTAEGAFSEMTDILQRMKDLATQSANGTNSADDRTSLQSEYDELGKELANIISNTTYAGERLFAADDGVANGTGGKFGGADATAAGAGVAFQIGATSAETLTVNVIADLTTLVGAGGLGGISSVFTALAADPTDDLTAATKTELNAANANATIDKVADALDLIGGLQADFGATINRLNHVNNNLANMKDNTDMAKGRIMDADFAIESANMSKNSMLMQSGISMLKQAGQMPGMVMGLLG</sequence>
<dbReference type="GO" id="GO:0005198">
    <property type="term" value="F:structural molecule activity"/>
    <property type="evidence" value="ECO:0007669"/>
    <property type="project" value="UniProtKB-UniRule"/>
</dbReference>
<keyword evidence="7" id="KW-0966">Cell projection</keyword>
<feature type="domain" description="Flagellin N-terminal" evidence="5">
    <location>
        <begin position="5"/>
        <end position="140"/>
    </location>
</feature>
<feature type="domain" description="Flagellin C-terminal" evidence="6">
    <location>
        <begin position="228"/>
        <end position="313"/>
    </location>
</feature>
<dbReference type="Gene3D" id="1.20.1330.10">
    <property type="entry name" value="f41 fragment of flagellin, N-terminal domain"/>
    <property type="match status" value="1"/>
</dbReference>
<dbReference type="PANTHER" id="PTHR42792:SF2">
    <property type="entry name" value="FLAGELLIN"/>
    <property type="match status" value="1"/>
</dbReference>
<dbReference type="InterPro" id="IPR001492">
    <property type="entry name" value="Flagellin"/>
</dbReference>
<dbReference type="GO" id="GO:0005576">
    <property type="term" value="C:extracellular region"/>
    <property type="evidence" value="ECO:0007669"/>
    <property type="project" value="UniProtKB-SubCell"/>
</dbReference>
<dbReference type="RefSeq" id="WP_128119682.1">
    <property type="nucleotide sequence ID" value="NZ_QNTV01000003.1"/>
</dbReference>
<dbReference type="Pfam" id="PF00700">
    <property type="entry name" value="Flagellin_C"/>
    <property type="match status" value="1"/>
</dbReference>
<evidence type="ECO:0000256" key="4">
    <source>
        <dbReference type="RuleBase" id="RU362073"/>
    </source>
</evidence>
<reference evidence="7 8" key="1">
    <citation type="submission" date="2018-06" db="EMBL/GenBank/DDBJ databases">
        <title>Whole genome sequencing of four bacterial strains from South Shetland trench revealing bio-synthetic gene clusters.</title>
        <authorList>
            <person name="Abdel-Mageed W.M."/>
            <person name="Lehri B."/>
            <person name="Jarmusch S.A."/>
            <person name="Miranda K."/>
            <person name="Goodfellow M."/>
            <person name="Jaspars M."/>
            <person name="Karlyshev A.V."/>
        </authorList>
    </citation>
    <scope>NUCLEOTIDE SEQUENCE [LARGE SCALE GENOMIC DNA]</scope>
    <source>
        <strain evidence="7 8">SST2</strain>
    </source>
</reference>
<evidence type="ECO:0000256" key="2">
    <source>
        <dbReference type="ARBA" id="ARBA00022525"/>
    </source>
</evidence>
<protein>
    <recommendedName>
        <fullName evidence="4">Flagellin</fullName>
    </recommendedName>
</protein>
<comment type="function">
    <text evidence="4">Flagellin is the subunit protein which polymerizes to form the filaments of bacterial flagella.</text>
</comment>
<evidence type="ECO:0000259" key="6">
    <source>
        <dbReference type="Pfam" id="PF00700"/>
    </source>
</evidence>
<dbReference type="Proteomes" id="UP000252554">
    <property type="component" value="Unassembled WGS sequence"/>
</dbReference>
<dbReference type="GO" id="GO:0009288">
    <property type="term" value="C:bacterial-type flagellum"/>
    <property type="evidence" value="ECO:0007669"/>
    <property type="project" value="UniProtKB-SubCell"/>
</dbReference>
<evidence type="ECO:0000256" key="1">
    <source>
        <dbReference type="ARBA" id="ARBA00005709"/>
    </source>
</evidence>
<comment type="caution">
    <text evidence="7">The sequence shown here is derived from an EMBL/GenBank/DDBJ whole genome shotgun (WGS) entry which is preliminary data.</text>
</comment>
<keyword evidence="3 4" id="KW-0975">Bacterial flagellum</keyword>
<evidence type="ECO:0000256" key="3">
    <source>
        <dbReference type="ARBA" id="ARBA00023143"/>
    </source>
</evidence>
<evidence type="ECO:0000259" key="5">
    <source>
        <dbReference type="Pfam" id="PF00669"/>
    </source>
</evidence>
<gene>
    <name evidence="7" type="ORF">DQ403_06485</name>
</gene>
<dbReference type="PRINTS" id="PR00207">
    <property type="entry name" value="FLAGELLIN"/>
</dbReference>
<accession>A0A365PWZ7</accession>
<dbReference type="AlphaFoldDB" id="A0A365PWZ7"/>
<comment type="subcellular location">
    <subcellularLocation>
        <location evidence="4">Secreted</location>
    </subcellularLocation>
    <subcellularLocation>
        <location evidence="4">Bacterial flagellum</location>
    </subcellularLocation>
</comment>
<dbReference type="PANTHER" id="PTHR42792">
    <property type="entry name" value="FLAGELLIN"/>
    <property type="match status" value="1"/>
</dbReference>
<dbReference type="InterPro" id="IPR046358">
    <property type="entry name" value="Flagellin_C"/>
</dbReference>
<keyword evidence="7" id="KW-0969">Cilium</keyword>
<dbReference type="Pfam" id="PF00669">
    <property type="entry name" value="Flagellin_N"/>
    <property type="match status" value="1"/>
</dbReference>
<keyword evidence="7" id="KW-0282">Flagellum</keyword>
<organism evidence="7 8">
    <name type="scientific">Stutzerimonas zhaodongensis</name>
    <dbReference type="NCBI Taxonomy" id="1176257"/>
    <lineage>
        <taxon>Bacteria</taxon>
        <taxon>Pseudomonadati</taxon>
        <taxon>Pseudomonadota</taxon>
        <taxon>Gammaproteobacteria</taxon>
        <taxon>Pseudomonadales</taxon>
        <taxon>Pseudomonadaceae</taxon>
        <taxon>Stutzerimonas</taxon>
    </lineage>
</organism>
<evidence type="ECO:0000313" key="7">
    <source>
        <dbReference type="EMBL" id="RBA60351.1"/>
    </source>
</evidence>
<evidence type="ECO:0000313" key="8">
    <source>
        <dbReference type="Proteomes" id="UP000252554"/>
    </source>
</evidence>